<feature type="binding site" evidence="8">
    <location>
        <begin position="176"/>
        <end position="177"/>
    </location>
    <ligand>
        <name>ATP</name>
        <dbReference type="ChEBI" id="CHEBI:30616"/>
    </ligand>
</feature>
<dbReference type="CDD" id="cd03109">
    <property type="entry name" value="DTBS"/>
    <property type="match status" value="1"/>
</dbReference>
<comment type="catalytic activity">
    <reaction evidence="8">
        <text>(7R,8S)-7,8-diammoniononanoate + CO2 + ATP = (4R,5S)-dethiobiotin + ADP + phosphate + 3 H(+)</text>
        <dbReference type="Rhea" id="RHEA:15805"/>
        <dbReference type="ChEBI" id="CHEBI:15378"/>
        <dbReference type="ChEBI" id="CHEBI:16526"/>
        <dbReference type="ChEBI" id="CHEBI:30616"/>
        <dbReference type="ChEBI" id="CHEBI:43474"/>
        <dbReference type="ChEBI" id="CHEBI:149469"/>
        <dbReference type="ChEBI" id="CHEBI:149473"/>
        <dbReference type="ChEBI" id="CHEBI:456216"/>
        <dbReference type="EC" id="6.3.3.3"/>
    </reaction>
</comment>
<dbReference type="RefSeq" id="WP_144388177.1">
    <property type="nucleotide sequence ID" value="NZ_CANNCB010000012.1"/>
</dbReference>
<dbReference type="GO" id="GO:0005524">
    <property type="term" value="F:ATP binding"/>
    <property type="evidence" value="ECO:0007669"/>
    <property type="project" value="UniProtKB-UniRule"/>
</dbReference>
<evidence type="ECO:0000256" key="7">
    <source>
        <dbReference type="ARBA" id="ARBA00022842"/>
    </source>
</evidence>
<keyword evidence="3 8" id="KW-0479">Metal-binding</keyword>
<reference evidence="9 10" key="1">
    <citation type="submission" date="2019-07" db="EMBL/GenBank/DDBJ databases">
        <title>The draft genome sequence of Vibrio algivorus M1486.</title>
        <authorList>
            <person name="Meng X."/>
        </authorList>
    </citation>
    <scope>NUCLEOTIDE SEQUENCE [LARGE SCALE GENOMIC DNA]</scope>
    <source>
        <strain evidence="9 10">M1486</strain>
    </source>
</reference>
<feature type="binding site" evidence="8">
    <location>
        <position position="55"/>
    </location>
    <ligand>
        <name>Mg(2+)</name>
        <dbReference type="ChEBI" id="CHEBI:18420"/>
    </ligand>
</feature>
<comment type="function">
    <text evidence="8">Catalyzes a mechanistically unusual reaction, the ATP-dependent insertion of CO2 between the N7 and N8 nitrogen atoms of 7,8-diaminopelargonic acid (DAPA, also called 7,8-diammoniononanoate) to form a ureido ring.</text>
</comment>
<protein>
    <recommendedName>
        <fullName evidence="8">ATP-dependent dethiobiotin synthetase BioD</fullName>
        <ecNumber evidence="8">6.3.3.3</ecNumber>
    </recommendedName>
    <alternativeName>
        <fullName evidence="8">DTB synthetase</fullName>
        <shortName evidence="8">DTBS</shortName>
    </alternativeName>
    <alternativeName>
        <fullName evidence="8">Dethiobiotin synthase</fullName>
    </alternativeName>
</protein>
<comment type="caution">
    <text evidence="8">Lacks conserved residue(s) required for the propagation of feature annotation.</text>
</comment>
<dbReference type="GO" id="GO:0042803">
    <property type="term" value="F:protein homodimerization activity"/>
    <property type="evidence" value="ECO:0007669"/>
    <property type="project" value="UniProtKB-ARBA"/>
</dbReference>
<dbReference type="PANTHER" id="PTHR43210:SF5">
    <property type="entry name" value="DETHIOBIOTIN SYNTHETASE"/>
    <property type="match status" value="1"/>
</dbReference>
<comment type="similarity">
    <text evidence="8">Belongs to the dethiobiotin synthetase family.</text>
</comment>
<keyword evidence="4 8" id="KW-0547">Nucleotide-binding</keyword>
<gene>
    <name evidence="8 9" type="primary">bioD</name>
    <name evidence="9" type="ORF">FOF44_09365</name>
</gene>
<proteinExistence type="inferred from homology"/>
<accession>A0A557P6Q8</accession>
<dbReference type="GO" id="GO:0000287">
    <property type="term" value="F:magnesium ion binding"/>
    <property type="evidence" value="ECO:0007669"/>
    <property type="project" value="UniProtKB-UniRule"/>
</dbReference>
<feature type="active site" evidence="8">
    <location>
        <position position="38"/>
    </location>
</feature>
<dbReference type="AlphaFoldDB" id="A0A557P6Q8"/>
<organism evidence="9 10">
    <name type="scientific">Vibrio algivorus</name>
    <dbReference type="NCBI Taxonomy" id="1667024"/>
    <lineage>
        <taxon>Bacteria</taxon>
        <taxon>Pseudomonadati</taxon>
        <taxon>Pseudomonadota</taxon>
        <taxon>Gammaproteobacteria</taxon>
        <taxon>Vibrionales</taxon>
        <taxon>Vibrionaceae</taxon>
        <taxon>Vibrio</taxon>
    </lineage>
</organism>
<dbReference type="InterPro" id="IPR004472">
    <property type="entry name" value="DTB_synth_BioD"/>
</dbReference>
<feature type="binding site" evidence="8">
    <location>
        <begin position="116"/>
        <end position="119"/>
    </location>
    <ligand>
        <name>ATP</name>
        <dbReference type="ChEBI" id="CHEBI:30616"/>
    </ligand>
</feature>
<dbReference type="FunFam" id="3.40.50.300:FF:000292">
    <property type="entry name" value="ATP-dependent dethiobiotin synthetase BioD"/>
    <property type="match status" value="1"/>
</dbReference>
<comment type="subunit">
    <text evidence="8">Homodimer.</text>
</comment>
<comment type="caution">
    <text evidence="9">The sequence shown here is derived from an EMBL/GenBank/DDBJ whole genome shotgun (WGS) entry which is preliminary data.</text>
</comment>
<dbReference type="Pfam" id="PF13500">
    <property type="entry name" value="AAA_26"/>
    <property type="match status" value="1"/>
</dbReference>
<feature type="binding site" evidence="8">
    <location>
        <begin position="205"/>
        <end position="207"/>
    </location>
    <ligand>
        <name>ATP</name>
        <dbReference type="ChEBI" id="CHEBI:30616"/>
    </ligand>
</feature>
<comment type="subcellular location">
    <subcellularLocation>
        <location evidence="8">Cytoplasm</location>
    </subcellularLocation>
</comment>
<dbReference type="OrthoDB" id="9802097at2"/>
<feature type="binding site" evidence="8">
    <location>
        <begin position="13"/>
        <end position="18"/>
    </location>
    <ligand>
        <name>ATP</name>
        <dbReference type="ChEBI" id="CHEBI:30616"/>
    </ligand>
</feature>
<evidence type="ECO:0000256" key="4">
    <source>
        <dbReference type="ARBA" id="ARBA00022741"/>
    </source>
</evidence>
<keyword evidence="6 8" id="KW-0067">ATP-binding</keyword>
<dbReference type="PIRSF" id="PIRSF006755">
    <property type="entry name" value="DTB_synth"/>
    <property type="match status" value="1"/>
</dbReference>
<dbReference type="HAMAP" id="MF_00336">
    <property type="entry name" value="BioD"/>
    <property type="match status" value="1"/>
</dbReference>
<dbReference type="Gene3D" id="3.40.50.300">
    <property type="entry name" value="P-loop containing nucleotide triphosphate hydrolases"/>
    <property type="match status" value="1"/>
</dbReference>
<comment type="cofactor">
    <cofactor evidence="8">
        <name>Mg(2+)</name>
        <dbReference type="ChEBI" id="CHEBI:18420"/>
    </cofactor>
</comment>
<name>A0A557P6Q8_9VIBR</name>
<evidence type="ECO:0000256" key="8">
    <source>
        <dbReference type="HAMAP-Rule" id="MF_00336"/>
    </source>
</evidence>
<feature type="binding site" evidence="8">
    <location>
        <position position="17"/>
    </location>
    <ligand>
        <name>Mg(2+)</name>
        <dbReference type="ChEBI" id="CHEBI:18420"/>
    </ligand>
</feature>
<evidence type="ECO:0000256" key="1">
    <source>
        <dbReference type="ARBA" id="ARBA00022490"/>
    </source>
</evidence>
<evidence type="ECO:0000256" key="6">
    <source>
        <dbReference type="ARBA" id="ARBA00022840"/>
    </source>
</evidence>
<dbReference type="GO" id="GO:0005829">
    <property type="term" value="C:cytosol"/>
    <property type="evidence" value="ECO:0007669"/>
    <property type="project" value="TreeGrafter"/>
</dbReference>
<comment type="pathway">
    <text evidence="8">Cofactor biosynthesis; biotin biosynthesis; biotin from 7,8-diaminononanoate: step 1/2.</text>
</comment>
<dbReference type="InterPro" id="IPR027417">
    <property type="entry name" value="P-loop_NTPase"/>
</dbReference>
<evidence type="ECO:0000256" key="3">
    <source>
        <dbReference type="ARBA" id="ARBA00022723"/>
    </source>
</evidence>
<dbReference type="NCBIfam" id="TIGR00347">
    <property type="entry name" value="bioD"/>
    <property type="match status" value="1"/>
</dbReference>
<evidence type="ECO:0000313" key="9">
    <source>
        <dbReference type="EMBL" id="TVO36346.1"/>
    </source>
</evidence>
<evidence type="ECO:0000256" key="2">
    <source>
        <dbReference type="ARBA" id="ARBA00022598"/>
    </source>
</evidence>
<dbReference type="PANTHER" id="PTHR43210">
    <property type="entry name" value="DETHIOBIOTIN SYNTHETASE"/>
    <property type="match status" value="1"/>
</dbReference>
<dbReference type="UniPathway" id="UPA00078">
    <property type="reaction ID" value="UER00161"/>
</dbReference>
<feature type="binding site" evidence="8">
    <location>
        <position position="116"/>
    </location>
    <ligand>
        <name>Mg(2+)</name>
        <dbReference type="ChEBI" id="CHEBI:18420"/>
    </ligand>
</feature>
<dbReference type="GO" id="GO:0004141">
    <property type="term" value="F:dethiobiotin synthase activity"/>
    <property type="evidence" value="ECO:0007669"/>
    <property type="project" value="UniProtKB-UniRule"/>
</dbReference>
<feature type="binding site" evidence="8">
    <location>
        <position position="55"/>
    </location>
    <ligand>
        <name>ATP</name>
        <dbReference type="ChEBI" id="CHEBI:30616"/>
    </ligand>
</feature>
<dbReference type="GO" id="GO:0009102">
    <property type="term" value="P:biotin biosynthetic process"/>
    <property type="evidence" value="ECO:0007669"/>
    <property type="project" value="UniProtKB-UniRule"/>
</dbReference>
<dbReference type="EMBL" id="VMKJ01000017">
    <property type="protein sequence ID" value="TVO36346.1"/>
    <property type="molecule type" value="Genomic_DNA"/>
</dbReference>
<evidence type="ECO:0000313" key="10">
    <source>
        <dbReference type="Proteomes" id="UP000319828"/>
    </source>
</evidence>
<dbReference type="EC" id="6.3.3.3" evidence="8"/>
<keyword evidence="1 8" id="KW-0963">Cytoplasm</keyword>
<keyword evidence="2 8" id="KW-0436">Ligase</keyword>
<sequence length="227" mass="24758">MSHGVFITGTDTEVGKTLVSQALIKAFAKHNYRVSGFKPIAAGCELTEQGLVNEDALALQKASNVELSYAEVNPFALLLPTSPHIAAKRESVTIDFEQLDISLGLHKLKSDIVVVEGAGGWKVPVSDSEFLSTWVKLQKLPIIIVVGIRLGCLNHALLTLESIKSDGLEIVGWVANKVDPDFGCYDENVSFLERHITAPKLAEIPYLSASEMIKAEQYIDLSLLKLE</sequence>
<keyword evidence="7 8" id="KW-0460">Magnesium</keyword>
<dbReference type="SUPFAM" id="SSF52540">
    <property type="entry name" value="P-loop containing nucleoside triphosphate hydrolases"/>
    <property type="match status" value="1"/>
</dbReference>
<keyword evidence="5 8" id="KW-0093">Biotin biosynthesis</keyword>
<dbReference type="Proteomes" id="UP000319828">
    <property type="component" value="Unassembled WGS sequence"/>
</dbReference>
<evidence type="ECO:0000256" key="5">
    <source>
        <dbReference type="ARBA" id="ARBA00022756"/>
    </source>
</evidence>